<evidence type="ECO:0000313" key="2">
    <source>
        <dbReference type="EMBL" id="KAK6509785.1"/>
    </source>
</evidence>
<proteinExistence type="predicted"/>
<feature type="domain" description="F-box" evidence="1">
    <location>
        <begin position="13"/>
        <end position="62"/>
    </location>
</feature>
<dbReference type="Pfam" id="PF00646">
    <property type="entry name" value="F-box"/>
    <property type="match status" value="1"/>
</dbReference>
<dbReference type="InterPro" id="IPR036047">
    <property type="entry name" value="F-box-like_dom_sf"/>
</dbReference>
<reference evidence="2 3" key="1">
    <citation type="submission" date="2023-08" db="EMBL/GenBank/DDBJ databases">
        <authorList>
            <person name="Palmer J.M."/>
        </authorList>
    </citation>
    <scope>NUCLEOTIDE SEQUENCE [LARGE SCALE GENOMIC DNA]</scope>
    <source>
        <strain evidence="2 3">TWF481</strain>
    </source>
</reference>
<keyword evidence="3" id="KW-1185">Reference proteome</keyword>
<name>A0AAV9WLN9_9PEZI</name>
<dbReference type="SUPFAM" id="SSF81383">
    <property type="entry name" value="F-box domain"/>
    <property type="match status" value="1"/>
</dbReference>
<comment type="caution">
    <text evidence="2">The sequence shown here is derived from an EMBL/GenBank/DDBJ whole genome shotgun (WGS) entry which is preliminary data.</text>
</comment>
<dbReference type="EMBL" id="JAVHJL010000002">
    <property type="protein sequence ID" value="KAK6509785.1"/>
    <property type="molecule type" value="Genomic_DNA"/>
</dbReference>
<dbReference type="Proteomes" id="UP001370758">
    <property type="component" value="Unassembled WGS sequence"/>
</dbReference>
<evidence type="ECO:0000259" key="1">
    <source>
        <dbReference type="PROSITE" id="PS50181"/>
    </source>
</evidence>
<sequence length="108" mass="12265">MPKYEILRHVVGPTNVGSLPDKIVEEILSYLPTTAVTALCQVYPNVLKIVCEQNRTRYFGYRKHLAVIFMPAIIYGAYERVEGEEVEEHSIGAKRLATVICNELGRDR</sequence>
<dbReference type="InterPro" id="IPR001810">
    <property type="entry name" value="F-box_dom"/>
</dbReference>
<protein>
    <recommendedName>
        <fullName evidence="1">F-box domain-containing protein</fullName>
    </recommendedName>
</protein>
<evidence type="ECO:0000313" key="3">
    <source>
        <dbReference type="Proteomes" id="UP001370758"/>
    </source>
</evidence>
<accession>A0AAV9WLN9</accession>
<organism evidence="2 3">
    <name type="scientific">Arthrobotrys musiformis</name>
    <dbReference type="NCBI Taxonomy" id="47236"/>
    <lineage>
        <taxon>Eukaryota</taxon>
        <taxon>Fungi</taxon>
        <taxon>Dikarya</taxon>
        <taxon>Ascomycota</taxon>
        <taxon>Pezizomycotina</taxon>
        <taxon>Orbiliomycetes</taxon>
        <taxon>Orbiliales</taxon>
        <taxon>Orbiliaceae</taxon>
        <taxon>Arthrobotrys</taxon>
    </lineage>
</organism>
<dbReference type="PROSITE" id="PS50181">
    <property type="entry name" value="FBOX"/>
    <property type="match status" value="1"/>
</dbReference>
<gene>
    <name evidence="2" type="ORF">TWF481_004514</name>
</gene>
<dbReference type="AlphaFoldDB" id="A0AAV9WLN9"/>